<dbReference type="AlphaFoldDB" id="A0A6J6CWK2"/>
<keyword evidence="1" id="KW-0812">Transmembrane</keyword>
<dbReference type="EMBL" id="CAEZTB010000064">
    <property type="protein sequence ID" value="CAB4555950.1"/>
    <property type="molecule type" value="Genomic_DNA"/>
</dbReference>
<protein>
    <submittedName>
        <fullName evidence="2">Unannotated protein</fullName>
    </submittedName>
</protein>
<proteinExistence type="predicted"/>
<keyword evidence="1" id="KW-0472">Membrane</keyword>
<keyword evidence="1" id="KW-1133">Transmembrane helix</keyword>
<evidence type="ECO:0000256" key="1">
    <source>
        <dbReference type="SAM" id="Phobius"/>
    </source>
</evidence>
<dbReference type="InterPro" id="IPR007563">
    <property type="entry name" value="DUF554"/>
</dbReference>
<dbReference type="PANTHER" id="PTHR36111">
    <property type="entry name" value="INNER MEMBRANE PROTEIN-RELATED"/>
    <property type="match status" value="1"/>
</dbReference>
<dbReference type="PANTHER" id="PTHR36111:SF2">
    <property type="entry name" value="INNER MEMBRANE PROTEIN"/>
    <property type="match status" value="1"/>
</dbReference>
<accession>A0A6J6CWK2</accession>
<dbReference type="Pfam" id="PF04474">
    <property type="entry name" value="DUF554"/>
    <property type="match status" value="1"/>
</dbReference>
<name>A0A6J6CWK2_9ZZZZ</name>
<feature type="transmembrane region" description="Helical" evidence="1">
    <location>
        <begin position="36"/>
        <end position="65"/>
    </location>
</feature>
<evidence type="ECO:0000313" key="2">
    <source>
        <dbReference type="EMBL" id="CAB4555950.1"/>
    </source>
</evidence>
<gene>
    <name evidence="2" type="ORF">UFOPK1581_00474</name>
</gene>
<organism evidence="2">
    <name type="scientific">freshwater metagenome</name>
    <dbReference type="NCBI Taxonomy" id="449393"/>
    <lineage>
        <taxon>unclassified sequences</taxon>
        <taxon>metagenomes</taxon>
        <taxon>ecological metagenomes</taxon>
    </lineage>
</organism>
<sequence>MATKSILDGFASLAFAASLGWGVALSAIPVGLWQGLITVLAFSIGAVVSAPLISALTATGGVLLLGVGLRLLQIRQVAVGNMLPALIVAPLLTLLLTSL</sequence>
<reference evidence="2" key="1">
    <citation type="submission" date="2020-05" db="EMBL/GenBank/DDBJ databases">
        <authorList>
            <person name="Chiriac C."/>
            <person name="Salcher M."/>
            <person name="Ghai R."/>
            <person name="Kavagutti S V."/>
        </authorList>
    </citation>
    <scope>NUCLEOTIDE SEQUENCE</scope>
</reference>
<feature type="transmembrane region" description="Helical" evidence="1">
    <location>
        <begin position="77"/>
        <end position="96"/>
    </location>
</feature>